<dbReference type="RefSeq" id="WP_344783639.1">
    <property type="nucleotide sequence ID" value="NZ_BAABAF010000008.1"/>
</dbReference>
<evidence type="ECO:0000256" key="5">
    <source>
        <dbReference type="ARBA" id="ARBA00023136"/>
    </source>
</evidence>
<dbReference type="EMBL" id="BAABAF010000008">
    <property type="protein sequence ID" value="GAA3769664.1"/>
    <property type="molecule type" value="Genomic_DNA"/>
</dbReference>
<gene>
    <name evidence="8" type="ORF">GCM10022240_22550</name>
</gene>
<keyword evidence="6" id="KW-1003">Cell membrane</keyword>
<keyword evidence="3 6" id="KW-0812">Transmembrane</keyword>
<sequence length="303" mass="32693">MSRRQSAPAAMRWTAYIGVAIVFAIACAFLSNWQLTKNEQRSAQLELISQNYDADPVPLDQLLAPGATLPAADQWRQATMTGRYLTDHQLLVRNRVHGGTAAYEIILPFQLQDGRVFLVDRGWELPGNRQPTPDHIPAAPTGEVTVVARLMPGEPLPSSGAGAPPGQVPSVNLPLIAQTLGAAGAGLDPGAYGEVISESPAPASMPQAFEPPSSDPGPFLSYGIQWILFAVMGFIFIWYVIRSERRAHREAEADAAAIAALAETDPEAAALLRAETTVRRAHQKLRRDRDSADEDALLDHAGH</sequence>
<feature type="region of interest" description="Disordered" evidence="7">
    <location>
        <begin position="282"/>
        <end position="303"/>
    </location>
</feature>
<evidence type="ECO:0000313" key="8">
    <source>
        <dbReference type="EMBL" id="GAA3769664.1"/>
    </source>
</evidence>
<keyword evidence="9" id="KW-1185">Reference proteome</keyword>
<name>A0ABP7GLL6_9MICO</name>
<evidence type="ECO:0000256" key="7">
    <source>
        <dbReference type="SAM" id="MobiDB-lite"/>
    </source>
</evidence>
<organism evidence="8 9">
    <name type="scientific">Microbacterium kribbense</name>
    <dbReference type="NCBI Taxonomy" id="433645"/>
    <lineage>
        <taxon>Bacteria</taxon>
        <taxon>Bacillati</taxon>
        <taxon>Actinomycetota</taxon>
        <taxon>Actinomycetes</taxon>
        <taxon>Micrococcales</taxon>
        <taxon>Microbacteriaceae</taxon>
        <taxon>Microbacterium</taxon>
    </lineage>
</organism>
<dbReference type="Pfam" id="PF02104">
    <property type="entry name" value="SURF1"/>
    <property type="match status" value="1"/>
</dbReference>
<comment type="subcellular location">
    <subcellularLocation>
        <location evidence="6">Cell membrane</location>
        <topology evidence="6">Multi-pass membrane protein</topology>
    </subcellularLocation>
    <subcellularLocation>
        <location evidence="1">Membrane</location>
    </subcellularLocation>
</comment>
<accession>A0ABP7GLL6</accession>
<evidence type="ECO:0000256" key="2">
    <source>
        <dbReference type="ARBA" id="ARBA00007165"/>
    </source>
</evidence>
<dbReference type="Proteomes" id="UP001500540">
    <property type="component" value="Unassembled WGS sequence"/>
</dbReference>
<comment type="similarity">
    <text evidence="2 6">Belongs to the SURF1 family.</text>
</comment>
<dbReference type="PANTHER" id="PTHR23427:SF2">
    <property type="entry name" value="SURFEIT LOCUS PROTEIN 1"/>
    <property type="match status" value="1"/>
</dbReference>
<reference evidence="9" key="1">
    <citation type="journal article" date="2019" name="Int. J. Syst. Evol. Microbiol.">
        <title>The Global Catalogue of Microorganisms (GCM) 10K type strain sequencing project: providing services to taxonomists for standard genome sequencing and annotation.</title>
        <authorList>
            <consortium name="The Broad Institute Genomics Platform"/>
            <consortium name="The Broad Institute Genome Sequencing Center for Infectious Disease"/>
            <person name="Wu L."/>
            <person name="Ma J."/>
        </authorList>
    </citation>
    <scope>NUCLEOTIDE SEQUENCE [LARGE SCALE GENOMIC DNA]</scope>
    <source>
        <strain evidence="9">JCM 16950</strain>
    </source>
</reference>
<proteinExistence type="inferred from homology"/>
<keyword evidence="4 6" id="KW-1133">Transmembrane helix</keyword>
<protein>
    <recommendedName>
        <fullName evidence="6">SURF1-like protein</fullName>
    </recommendedName>
</protein>
<dbReference type="InterPro" id="IPR045214">
    <property type="entry name" value="Surf1/Surf4"/>
</dbReference>
<evidence type="ECO:0000313" key="9">
    <source>
        <dbReference type="Proteomes" id="UP001500540"/>
    </source>
</evidence>
<dbReference type="CDD" id="cd06662">
    <property type="entry name" value="SURF1"/>
    <property type="match status" value="1"/>
</dbReference>
<feature type="transmembrane region" description="Helical" evidence="6">
    <location>
        <begin position="219"/>
        <end position="241"/>
    </location>
</feature>
<evidence type="ECO:0000256" key="6">
    <source>
        <dbReference type="RuleBase" id="RU363076"/>
    </source>
</evidence>
<dbReference type="InterPro" id="IPR002994">
    <property type="entry name" value="Surf1/Shy1"/>
</dbReference>
<dbReference type="PANTHER" id="PTHR23427">
    <property type="entry name" value="SURFEIT LOCUS PROTEIN"/>
    <property type="match status" value="1"/>
</dbReference>
<dbReference type="PROSITE" id="PS51257">
    <property type="entry name" value="PROKAR_LIPOPROTEIN"/>
    <property type="match status" value="1"/>
</dbReference>
<dbReference type="PROSITE" id="PS50895">
    <property type="entry name" value="SURF1"/>
    <property type="match status" value="1"/>
</dbReference>
<feature type="transmembrane region" description="Helical" evidence="6">
    <location>
        <begin position="12"/>
        <end position="33"/>
    </location>
</feature>
<evidence type="ECO:0000256" key="4">
    <source>
        <dbReference type="ARBA" id="ARBA00022989"/>
    </source>
</evidence>
<evidence type="ECO:0000256" key="3">
    <source>
        <dbReference type="ARBA" id="ARBA00022692"/>
    </source>
</evidence>
<evidence type="ECO:0000256" key="1">
    <source>
        <dbReference type="ARBA" id="ARBA00004370"/>
    </source>
</evidence>
<keyword evidence="5 6" id="KW-0472">Membrane</keyword>
<comment type="caution">
    <text evidence="8">The sequence shown here is derived from an EMBL/GenBank/DDBJ whole genome shotgun (WGS) entry which is preliminary data.</text>
</comment>